<feature type="compositionally biased region" description="Low complexity" evidence="1">
    <location>
        <begin position="248"/>
        <end position="269"/>
    </location>
</feature>
<feature type="compositionally biased region" description="Polar residues" evidence="1">
    <location>
        <begin position="270"/>
        <end position="296"/>
    </location>
</feature>
<protein>
    <submittedName>
        <fullName evidence="3">Gag protein</fullName>
    </submittedName>
</protein>
<keyword evidence="2" id="KW-1185">Reference proteome</keyword>
<sequence>MTRLFTIFNFVGFSNYTTDQLSSSPPINSLSARQTCFGGPPPEPPPASADSGHHTFGASASSGSPNYDGGTYDIRESPSLFSDAFKLDLHQANDFIKLFKRERNIDLPFEDGQKFLLNLEKTVRLLKNNNQDVQGPTVWLLLERKLKQCEIEKSFLKAIIEKKSQDQAWNTTKFIATLAELVFKKENFRAVCAQVVNDENLSEELDERGRYSQKYADGFAATIKIYESAATKRIQNTDQKPDQMSMDQQRPQQWWPQQFQSPQPVSQHPRTQSRSACSQLLPGNNFQPNLNWQESS</sequence>
<reference evidence="3" key="1">
    <citation type="submission" date="2022-11" db="UniProtKB">
        <authorList>
            <consortium name="WormBaseParasite"/>
        </authorList>
    </citation>
    <scope>IDENTIFICATION</scope>
</reference>
<dbReference type="WBParaSite" id="jg15803">
    <property type="protein sequence ID" value="jg15803"/>
    <property type="gene ID" value="jg15803"/>
</dbReference>
<evidence type="ECO:0000313" key="2">
    <source>
        <dbReference type="Proteomes" id="UP000887574"/>
    </source>
</evidence>
<dbReference type="Proteomes" id="UP000887574">
    <property type="component" value="Unplaced"/>
</dbReference>
<name>A0A915D652_9BILA</name>
<evidence type="ECO:0000256" key="1">
    <source>
        <dbReference type="SAM" id="MobiDB-lite"/>
    </source>
</evidence>
<dbReference type="AlphaFoldDB" id="A0A915D652"/>
<feature type="region of interest" description="Disordered" evidence="1">
    <location>
        <begin position="20"/>
        <end position="69"/>
    </location>
</feature>
<feature type="region of interest" description="Disordered" evidence="1">
    <location>
        <begin position="236"/>
        <end position="296"/>
    </location>
</feature>
<accession>A0A915D652</accession>
<proteinExistence type="predicted"/>
<evidence type="ECO:0000313" key="3">
    <source>
        <dbReference type="WBParaSite" id="jg15803"/>
    </source>
</evidence>
<organism evidence="2 3">
    <name type="scientific">Ditylenchus dipsaci</name>
    <dbReference type="NCBI Taxonomy" id="166011"/>
    <lineage>
        <taxon>Eukaryota</taxon>
        <taxon>Metazoa</taxon>
        <taxon>Ecdysozoa</taxon>
        <taxon>Nematoda</taxon>
        <taxon>Chromadorea</taxon>
        <taxon>Rhabditida</taxon>
        <taxon>Tylenchina</taxon>
        <taxon>Tylenchomorpha</taxon>
        <taxon>Sphaerularioidea</taxon>
        <taxon>Anguinidae</taxon>
        <taxon>Anguininae</taxon>
        <taxon>Ditylenchus</taxon>
    </lineage>
</organism>
<feature type="compositionally biased region" description="Polar residues" evidence="1">
    <location>
        <begin position="20"/>
        <end position="34"/>
    </location>
</feature>